<name>A0A8H9MBY7_9PSEU</name>
<evidence type="ECO:0000256" key="1">
    <source>
        <dbReference type="SAM" id="Coils"/>
    </source>
</evidence>
<gene>
    <name evidence="2" type="ORF">GCM10017566_35920</name>
</gene>
<dbReference type="EMBL" id="BNAV01000004">
    <property type="protein sequence ID" value="GHF59241.1"/>
    <property type="molecule type" value="Genomic_DNA"/>
</dbReference>
<accession>A0A8H9MBY7</accession>
<sequence length="159" mass="16575">MGTAMTGFVPNAGQQPPATTIGGTIGSAIGGMLSEASIASTTAEVQKLVDSAKSGGFAISEEGANEYIRVFREFEDVGGDLLRTVDAAGQAPQLGDSDYANSVASHTVLMASGDPQSYGTALRALLQIVKQAREAFEQAKKNYTHMDDEAVRTFNGVQV</sequence>
<dbReference type="AlphaFoldDB" id="A0A8H9MBY7"/>
<evidence type="ECO:0000313" key="3">
    <source>
        <dbReference type="Proteomes" id="UP000658656"/>
    </source>
</evidence>
<reference evidence="2" key="1">
    <citation type="journal article" date="2014" name="Int. J. Syst. Evol. Microbiol.">
        <title>Complete genome sequence of Corynebacterium casei LMG S-19264T (=DSM 44701T), isolated from a smear-ripened cheese.</title>
        <authorList>
            <consortium name="US DOE Joint Genome Institute (JGI-PGF)"/>
            <person name="Walter F."/>
            <person name="Albersmeier A."/>
            <person name="Kalinowski J."/>
            <person name="Ruckert C."/>
        </authorList>
    </citation>
    <scope>NUCLEOTIDE SEQUENCE</scope>
    <source>
        <strain evidence="2">CGMCC 4.7679</strain>
    </source>
</reference>
<proteinExistence type="predicted"/>
<evidence type="ECO:0000313" key="2">
    <source>
        <dbReference type="EMBL" id="GHF59241.1"/>
    </source>
</evidence>
<dbReference type="OrthoDB" id="3622714at2"/>
<dbReference type="Proteomes" id="UP000658656">
    <property type="component" value="Unassembled WGS sequence"/>
</dbReference>
<organism evidence="2 3">
    <name type="scientific">Amycolatopsis bartoniae</name>
    <dbReference type="NCBI Taxonomy" id="941986"/>
    <lineage>
        <taxon>Bacteria</taxon>
        <taxon>Bacillati</taxon>
        <taxon>Actinomycetota</taxon>
        <taxon>Actinomycetes</taxon>
        <taxon>Pseudonocardiales</taxon>
        <taxon>Pseudonocardiaceae</taxon>
        <taxon>Amycolatopsis</taxon>
    </lineage>
</organism>
<dbReference type="RefSeq" id="WP_145936063.1">
    <property type="nucleotide sequence ID" value="NZ_VJZB01000035.1"/>
</dbReference>
<comment type="caution">
    <text evidence="2">The sequence shown here is derived from an EMBL/GenBank/DDBJ whole genome shotgun (WGS) entry which is preliminary data.</text>
</comment>
<keyword evidence="1" id="KW-0175">Coiled coil</keyword>
<feature type="coiled-coil region" evidence="1">
    <location>
        <begin position="122"/>
        <end position="149"/>
    </location>
</feature>
<keyword evidence="3" id="KW-1185">Reference proteome</keyword>
<protein>
    <submittedName>
        <fullName evidence="2">Uncharacterized protein</fullName>
    </submittedName>
</protein>
<reference evidence="2" key="2">
    <citation type="submission" date="2020-09" db="EMBL/GenBank/DDBJ databases">
        <authorList>
            <person name="Sun Q."/>
            <person name="Zhou Y."/>
        </authorList>
    </citation>
    <scope>NUCLEOTIDE SEQUENCE</scope>
    <source>
        <strain evidence="2">CGMCC 4.7679</strain>
    </source>
</reference>